<name>A0ABP6PTF5_9ACTN</name>
<comment type="caution">
    <text evidence="3">The sequence shown here is derived from an EMBL/GenBank/DDBJ whole genome shotgun (WGS) entry which is preliminary data.</text>
</comment>
<organism evidence="3 4">
    <name type="scientific">Streptomyces virens</name>
    <dbReference type="NCBI Taxonomy" id="285572"/>
    <lineage>
        <taxon>Bacteria</taxon>
        <taxon>Bacillati</taxon>
        <taxon>Actinomycetota</taxon>
        <taxon>Actinomycetes</taxon>
        <taxon>Kitasatosporales</taxon>
        <taxon>Streptomycetaceae</taxon>
        <taxon>Streptomyces</taxon>
    </lineage>
</organism>
<evidence type="ECO:0000256" key="2">
    <source>
        <dbReference type="SAM" id="Phobius"/>
    </source>
</evidence>
<feature type="region of interest" description="Disordered" evidence="1">
    <location>
        <begin position="43"/>
        <end position="72"/>
    </location>
</feature>
<evidence type="ECO:0000313" key="4">
    <source>
        <dbReference type="Proteomes" id="UP001501866"/>
    </source>
</evidence>
<sequence length="96" mass="9884">MFMVPAGVRARDVVAVMAGAAFAVLGIRAYLSEWEAWRGACGSGRRVPDGGARGSAGRGSGPVTSRPVCDRRGTATARVLPSCLSWRGRPAPTVAA</sequence>
<reference evidence="4" key="1">
    <citation type="journal article" date="2019" name="Int. J. Syst. Evol. Microbiol.">
        <title>The Global Catalogue of Microorganisms (GCM) 10K type strain sequencing project: providing services to taxonomists for standard genome sequencing and annotation.</title>
        <authorList>
            <consortium name="The Broad Institute Genomics Platform"/>
            <consortium name="The Broad Institute Genome Sequencing Center for Infectious Disease"/>
            <person name="Wu L."/>
            <person name="Ma J."/>
        </authorList>
    </citation>
    <scope>NUCLEOTIDE SEQUENCE [LARGE SCALE GENOMIC DNA]</scope>
    <source>
        <strain evidence="4">JCM 9095</strain>
    </source>
</reference>
<keyword evidence="2" id="KW-0472">Membrane</keyword>
<proteinExistence type="predicted"/>
<evidence type="ECO:0000256" key="1">
    <source>
        <dbReference type="SAM" id="MobiDB-lite"/>
    </source>
</evidence>
<dbReference type="Proteomes" id="UP001501866">
    <property type="component" value="Unassembled WGS sequence"/>
</dbReference>
<protein>
    <submittedName>
        <fullName evidence="3">Uncharacterized protein</fullName>
    </submittedName>
</protein>
<accession>A0ABP6PTF5</accession>
<keyword evidence="2" id="KW-1133">Transmembrane helix</keyword>
<feature type="compositionally biased region" description="Gly residues" evidence="1">
    <location>
        <begin position="51"/>
        <end position="60"/>
    </location>
</feature>
<evidence type="ECO:0000313" key="3">
    <source>
        <dbReference type="EMBL" id="GAA3188961.1"/>
    </source>
</evidence>
<feature type="transmembrane region" description="Helical" evidence="2">
    <location>
        <begin position="13"/>
        <end position="31"/>
    </location>
</feature>
<dbReference type="EMBL" id="BAAAUH010000034">
    <property type="protein sequence ID" value="GAA3188961.1"/>
    <property type="molecule type" value="Genomic_DNA"/>
</dbReference>
<keyword evidence="4" id="KW-1185">Reference proteome</keyword>
<keyword evidence="2" id="KW-0812">Transmembrane</keyword>
<gene>
    <name evidence="3" type="ORF">GCM10010451_43120</name>
</gene>